<dbReference type="SUPFAM" id="SSF48013">
    <property type="entry name" value="NusB-like"/>
    <property type="match status" value="1"/>
</dbReference>
<dbReference type="GO" id="GO:0008173">
    <property type="term" value="F:RNA methyltransferase activity"/>
    <property type="evidence" value="ECO:0007669"/>
    <property type="project" value="InterPro"/>
</dbReference>
<dbReference type="Gene3D" id="1.10.940.10">
    <property type="entry name" value="NusB-like"/>
    <property type="match status" value="1"/>
</dbReference>
<feature type="binding site" evidence="5">
    <location>
        <position position="373"/>
    </location>
    <ligand>
        <name>S-adenosyl-L-methionine</name>
        <dbReference type="ChEBI" id="CHEBI:59789"/>
    </ligand>
</feature>
<evidence type="ECO:0000256" key="4">
    <source>
        <dbReference type="ARBA" id="ARBA00022884"/>
    </source>
</evidence>
<sequence>MSEFGQGRSDRPRRSEPNRGGGQERRDDAGRTRNRGGAGPRQFSSSAPSARNRRADQARLTAFEVLRAVAENDAYANLVLPARIREHHLDRRDAGFATELTYGALRGQGLYDAILARCVDRPLDQLDPAVLDALRLGAHQLLAMRVPNHAALDEMVSLARMVIGAGASGLINAVLRKVSLKDLETWSEELVAGITDENAAAALVHSHPEWIVRALRQALVAHGRDASEITELLIADNLAPVVNLVALPGIGSLDEALDQGAEPGTLVADSAYYQGGDIARLASVREGSTRVQDAGSQLVARALAQVPLPDGGEDTYWLDLCAGPGGKAALLAALADQHGAKLTANEPTQHRAELVSKALMAVDPETWMISVRDGREYGESEYSGGYDRVMVDAPCSGLGALRRRPESRWRKTPRDVAELTILQGELLDAALSAVRVGGVVAYMTCSPHPAETVAVVDDLLARNKNVRLMDTGAALEAAALPGLASAARPLGEGSTIQLWPHIHSTDAMFMALFTRTA</sequence>
<protein>
    <submittedName>
        <fullName evidence="8">rRNA small subunit methyltransferase B</fullName>
    </submittedName>
</protein>
<feature type="binding site" evidence="5">
    <location>
        <begin position="321"/>
        <end position="327"/>
    </location>
    <ligand>
        <name>S-adenosyl-L-methionine</name>
        <dbReference type="ChEBI" id="CHEBI:59789"/>
    </ligand>
</feature>
<evidence type="ECO:0000256" key="5">
    <source>
        <dbReference type="PROSITE-ProRule" id="PRU01023"/>
    </source>
</evidence>
<keyword evidence="3 5" id="KW-0949">S-adenosyl-L-methionine</keyword>
<dbReference type="InterPro" id="IPR049560">
    <property type="entry name" value="MeTrfase_RsmB-F_NOP2_cat"/>
</dbReference>
<dbReference type="GO" id="GO:0006355">
    <property type="term" value="P:regulation of DNA-templated transcription"/>
    <property type="evidence" value="ECO:0007669"/>
    <property type="project" value="InterPro"/>
</dbReference>
<evidence type="ECO:0000256" key="2">
    <source>
        <dbReference type="ARBA" id="ARBA00022679"/>
    </source>
</evidence>
<dbReference type="Pfam" id="PF01189">
    <property type="entry name" value="Methyltr_RsmB-F"/>
    <property type="match status" value="1"/>
</dbReference>
<keyword evidence="2 5" id="KW-0808">Transferase</keyword>
<feature type="region of interest" description="Disordered" evidence="6">
    <location>
        <begin position="1"/>
        <end position="55"/>
    </location>
</feature>
<dbReference type="InterPro" id="IPR001678">
    <property type="entry name" value="MeTrfase_RsmB-F_NOP2_dom"/>
</dbReference>
<evidence type="ECO:0000256" key="1">
    <source>
        <dbReference type="ARBA" id="ARBA00022603"/>
    </source>
</evidence>
<dbReference type="Gene3D" id="3.40.50.150">
    <property type="entry name" value="Vaccinia Virus protein VP39"/>
    <property type="match status" value="1"/>
</dbReference>
<dbReference type="InterPro" id="IPR006027">
    <property type="entry name" value="NusB_RsmB_TIM44"/>
</dbReference>
<keyword evidence="1 5" id="KW-0489">Methyltransferase</keyword>
<dbReference type="Proteomes" id="UP000323856">
    <property type="component" value="Unassembled WGS sequence"/>
</dbReference>
<dbReference type="PRINTS" id="PR02008">
    <property type="entry name" value="RCMTFAMILY"/>
</dbReference>
<evidence type="ECO:0000313" key="9">
    <source>
        <dbReference type="Proteomes" id="UP000323856"/>
    </source>
</evidence>
<name>A0A5B0ER99_9MICC</name>
<dbReference type="InterPro" id="IPR035926">
    <property type="entry name" value="NusB-like_sf"/>
</dbReference>
<gene>
    <name evidence="8" type="ORF">FQ154_01045</name>
</gene>
<evidence type="ECO:0000259" key="7">
    <source>
        <dbReference type="PROSITE" id="PS51686"/>
    </source>
</evidence>
<dbReference type="OrthoDB" id="9810297at2"/>
<feature type="binding site" evidence="5">
    <location>
        <position position="392"/>
    </location>
    <ligand>
        <name>S-adenosyl-L-methionine</name>
        <dbReference type="ChEBI" id="CHEBI:59789"/>
    </ligand>
</feature>
<evidence type="ECO:0000256" key="6">
    <source>
        <dbReference type="SAM" id="MobiDB-lite"/>
    </source>
</evidence>
<dbReference type="PANTHER" id="PTHR22807:SF53">
    <property type="entry name" value="RIBOSOMAL RNA SMALL SUBUNIT METHYLTRANSFERASE B-RELATED"/>
    <property type="match status" value="1"/>
</dbReference>
<dbReference type="RefSeq" id="WP_149618363.1">
    <property type="nucleotide sequence ID" value="NZ_VOBL01000001.1"/>
</dbReference>
<reference evidence="8 9" key="1">
    <citation type="submission" date="2019-07" db="EMBL/GenBank/DDBJ databases">
        <title>Analysis of the biochemical properties, biological activity and biotechnological potential of siderophores and biosurfactants produced by Antarctic psychrotolerant bacteria.</title>
        <authorList>
            <person name="Styczynski M."/>
            <person name="Krucon T."/>
            <person name="Decewicz P."/>
            <person name="Dziewit L."/>
        </authorList>
    </citation>
    <scope>NUCLEOTIDE SEQUENCE [LARGE SCALE GENOMIC DNA]</scope>
    <source>
        <strain evidence="8 9">ANT_H27</strain>
    </source>
</reference>
<feature type="compositionally biased region" description="Basic and acidic residues" evidence="6">
    <location>
        <begin position="8"/>
        <end position="31"/>
    </location>
</feature>
<proteinExistence type="inferred from homology"/>
<comment type="similarity">
    <text evidence="5">Belongs to the class I-like SAM-binding methyltransferase superfamily. RsmB/NOP family.</text>
</comment>
<dbReference type="SUPFAM" id="SSF53335">
    <property type="entry name" value="S-adenosyl-L-methionine-dependent methyltransferases"/>
    <property type="match status" value="1"/>
</dbReference>
<feature type="domain" description="SAM-dependent MTase RsmB/NOP-type" evidence="7">
    <location>
        <begin position="215"/>
        <end position="516"/>
    </location>
</feature>
<accession>A0A5B0ER99</accession>
<comment type="caution">
    <text evidence="8">The sequence shown here is derived from an EMBL/GenBank/DDBJ whole genome shotgun (WGS) entry which is preliminary data.</text>
</comment>
<dbReference type="GO" id="GO:0003723">
    <property type="term" value="F:RNA binding"/>
    <property type="evidence" value="ECO:0007669"/>
    <property type="project" value="UniProtKB-UniRule"/>
</dbReference>
<dbReference type="PROSITE" id="PS51686">
    <property type="entry name" value="SAM_MT_RSMB_NOP"/>
    <property type="match status" value="1"/>
</dbReference>
<dbReference type="InterPro" id="IPR023267">
    <property type="entry name" value="RCMT"/>
</dbReference>
<feature type="binding site" evidence="5">
    <location>
        <position position="346"/>
    </location>
    <ligand>
        <name>S-adenosyl-L-methionine</name>
        <dbReference type="ChEBI" id="CHEBI:59789"/>
    </ligand>
</feature>
<dbReference type="InterPro" id="IPR029063">
    <property type="entry name" value="SAM-dependent_MTases_sf"/>
</dbReference>
<evidence type="ECO:0000256" key="3">
    <source>
        <dbReference type="ARBA" id="ARBA00022691"/>
    </source>
</evidence>
<organism evidence="8 9">
    <name type="scientific">Paeniglutamicibacter gangotriensis</name>
    <dbReference type="NCBI Taxonomy" id="254787"/>
    <lineage>
        <taxon>Bacteria</taxon>
        <taxon>Bacillati</taxon>
        <taxon>Actinomycetota</taxon>
        <taxon>Actinomycetes</taxon>
        <taxon>Micrococcales</taxon>
        <taxon>Micrococcaceae</taxon>
        <taxon>Paeniglutamicibacter</taxon>
    </lineage>
</organism>
<dbReference type="AlphaFoldDB" id="A0A5B0ER99"/>
<dbReference type="EMBL" id="VOBL01000001">
    <property type="protein sequence ID" value="KAA0979779.1"/>
    <property type="molecule type" value="Genomic_DNA"/>
</dbReference>
<keyword evidence="4 5" id="KW-0694">RNA-binding</keyword>
<dbReference type="GO" id="GO:0001510">
    <property type="term" value="P:RNA methylation"/>
    <property type="evidence" value="ECO:0007669"/>
    <property type="project" value="InterPro"/>
</dbReference>
<dbReference type="PANTHER" id="PTHR22807">
    <property type="entry name" value="NOP2 YEAST -RELATED NOL1/NOP2/FMU SUN DOMAIN-CONTAINING"/>
    <property type="match status" value="1"/>
</dbReference>
<evidence type="ECO:0000313" key="8">
    <source>
        <dbReference type="EMBL" id="KAA0979779.1"/>
    </source>
</evidence>
<feature type="active site" description="Nucleophile" evidence="5">
    <location>
        <position position="445"/>
    </location>
</feature>
<dbReference type="Pfam" id="PF01029">
    <property type="entry name" value="NusB"/>
    <property type="match status" value="1"/>
</dbReference>